<reference evidence="2 3" key="1">
    <citation type="submission" date="2018-09" db="EMBL/GenBank/DDBJ databases">
        <title>Paenibacillus aracenensis nov. sp. isolated from a cave in southern Spain.</title>
        <authorList>
            <person name="Jurado V."/>
            <person name="Gutierrez-Patricio S."/>
            <person name="Gonzalez-Pimentel J.L."/>
            <person name="Miller A.Z."/>
            <person name="Laiz L."/>
            <person name="Saiz-Jimenez C."/>
        </authorList>
    </citation>
    <scope>NUCLEOTIDE SEQUENCE [LARGE SCALE GENOMIC DNA]</scope>
    <source>
        <strain evidence="2 3">DSM 22867</strain>
    </source>
</reference>
<protein>
    <submittedName>
        <fullName evidence="2">Acyl carrier protein</fullName>
    </submittedName>
</protein>
<comment type="caution">
    <text evidence="2">The sequence shown here is derived from an EMBL/GenBank/DDBJ whole genome shotgun (WGS) entry which is preliminary data.</text>
</comment>
<dbReference type="SUPFAM" id="SSF47336">
    <property type="entry name" value="ACP-like"/>
    <property type="match status" value="1"/>
</dbReference>
<keyword evidence="3" id="KW-1185">Reference proteome</keyword>
<dbReference type="Gene3D" id="1.10.1200.10">
    <property type="entry name" value="ACP-like"/>
    <property type="match status" value="1"/>
</dbReference>
<dbReference type="RefSeq" id="WP_119600273.1">
    <property type="nucleotide sequence ID" value="NZ_QXQA01000008.1"/>
</dbReference>
<evidence type="ECO:0000313" key="3">
    <source>
        <dbReference type="Proteomes" id="UP000266482"/>
    </source>
</evidence>
<gene>
    <name evidence="2" type="ORF">D3P08_13770</name>
</gene>
<dbReference type="InterPro" id="IPR009081">
    <property type="entry name" value="PP-bd_ACP"/>
</dbReference>
<dbReference type="Proteomes" id="UP000266482">
    <property type="component" value="Unassembled WGS sequence"/>
</dbReference>
<organism evidence="2 3">
    <name type="scientific">Paenibacillus nanensis</name>
    <dbReference type="NCBI Taxonomy" id="393251"/>
    <lineage>
        <taxon>Bacteria</taxon>
        <taxon>Bacillati</taxon>
        <taxon>Bacillota</taxon>
        <taxon>Bacilli</taxon>
        <taxon>Bacillales</taxon>
        <taxon>Paenibacillaceae</taxon>
        <taxon>Paenibacillus</taxon>
    </lineage>
</organism>
<accession>A0A3A1UXA5</accession>
<dbReference type="AlphaFoldDB" id="A0A3A1UXA5"/>
<name>A0A3A1UXA5_9BACL</name>
<evidence type="ECO:0000259" key="1">
    <source>
        <dbReference type="PROSITE" id="PS50075"/>
    </source>
</evidence>
<feature type="domain" description="Carrier" evidence="1">
    <location>
        <begin position="1"/>
        <end position="73"/>
    </location>
</feature>
<sequence length="76" mass="8550">MEKIYRLLEELHSEYDFAANDGVIEEGVLDSFDIISLVTMIEEEYDVIIDALDIVPENFNSVESIANVIRKSGGVI</sequence>
<dbReference type="OrthoDB" id="6462171at2"/>
<dbReference type="InterPro" id="IPR036736">
    <property type="entry name" value="ACP-like_sf"/>
</dbReference>
<dbReference type="EMBL" id="QXQA01000008">
    <property type="protein sequence ID" value="RIX52041.1"/>
    <property type="molecule type" value="Genomic_DNA"/>
</dbReference>
<proteinExistence type="predicted"/>
<dbReference type="PROSITE" id="PS50075">
    <property type="entry name" value="CARRIER"/>
    <property type="match status" value="1"/>
</dbReference>
<dbReference type="Pfam" id="PF00550">
    <property type="entry name" value="PP-binding"/>
    <property type="match status" value="1"/>
</dbReference>
<evidence type="ECO:0000313" key="2">
    <source>
        <dbReference type="EMBL" id="RIX52041.1"/>
    </source>
</evidence>